<keyword evidence="3" id="KW-1185">Reference proteome</keyword>
<evidence type="ECO:0000313" key="3">
    <source>
        <dbReference type="Proteomes" id="UP000644441"/>
    </source>
</evidence>
<dbReference type="InterPro" id="IPR036680">
    <property type="entry name" value="SPOR-like_sf"/>
</dbReference>
<evidence type="ECO:0000259" key="1">
    <source>
        <dbReference type="PROSITE" id="PS51724"/>
    </source>
</evidence>
<protein>
    <recommendedName>
        <fullName evidence="1">SPOR domain-containing protein</fullName>
    </recommendedName>
</protein>
<comment type="caution">
    <text evidence="2">The sequence shown here is derived from an EMBL/GenBank/DDBJ whole genome shotgun (WGS) entry which is preliminary data.</text>
</comment>
<organism evidence="2 3">
    <name type="scientific">Alloalcanivorax venustensis ISO4</name>
    <dbReference type="NCBI Taxonomy" id="1177184"/>
    <lineage>
        <taxon>Bacteria</taxon>
        <taxon>Pseudomonadati</taxon>
        <taxon>Pseudomonadota</taxon>
        <taxon>Gammaproteobacteria</taxon>
        <taxon>Oceanospirillales</taxon>
        <taxon>Alcanivoracaceae</taxon>
        <taxon>Alloalcanivorax</taxon>
    </lineage>
</organism>
<dbReference type="Proteomes" id="UP000644441">
    <property type="component" value="Unassembled WGS sequence"/>
</dbReference>
<dbReference type="EMBL" id="ARXR01000063">
    <property type="protein sequence ID" value="MBF5054663.1"/>
    <property type="molecule type" value="Genomic_DNA"/>
</dbReference>
<proteinExistence type="predicted"/>
<dbReference type="SUPFAM" id="SSF110997">
    <property type="entry name" value="Sporulation related repeat"/>
    <property type="match status" value="1"/>
</dbReference>
<accession>A0ABS0AKK1</accession>
<gene>
    <name evidence="2" type="ORF">ISO4_03265</name>
</gene>
<evidence type="ECO:0000313" key="2">
    <source>
        <dbReference type="EMBL" id="MBF5054663.1"/>
    </source>
</evidence>
<sequence length="226" mass="24607">MRWVFYSLLVVNLVYLGWQLVSDAVWGGGSSAVIERADAGESPDAPALRLLSEAPQPDRALRPDAPARPGLCPVVGPWSARGEAERARVQLEAAGLAATIRAVTVQKDHLNWVYLPPYDSRERALEVLSELQSRGVDSFIVKAGEDANAISLGYFTSEESAEGLRVKMHNAGYPAFVRETSRPVTEYWLYMPERADGAAALEDFLVGNPAVSRDRVACRTPAPQNG</sequence>
<dbReference type="RefSeq" id="WP_194856957.1">
    <property type="nucleotide sequence ID" value="NZ_ARXR01000063.1"/>
</dbReference>
<reference evidence="2 3" key="1">
    <citation type="submission" date="2012-09" db="EMBL/GenBank/DDBJ databases">
        <title>Genome Sequence of alkane-degrading Bacterium Alcanivorax venustensis ISO4.</title>
        <authorList>
            <person name="Lai Q."/>
            <person name="Shao Z."/>
        </authorList>
    </citation>
    <scope>NUCLEOTIDE SEQUENCE [LARGE SCALE GENOMIC DNA]</scope>
    <source>
        <strain evidence="2 3">ISO4</strain>
    </source>
</reference>
<dbReference type="PROSITE" id="PS51724">
    <property type="entry name" value="SPOR"/>
    <property type="match status" value="1"/>
</dbReference>
<dbReference type="Gene3D" id="3.30.70.1070">
    <property type="entry name" value="Sporulation related repeat"/>
    <property type="match status" value="1"/>
</dbReference>
<name>A0ABS0AKK1_9GAMM</name>
<feature type="domain" description="SPOR" evidence="1">
    <location>
        <begin position="65"/>
        <end position="143"/>
    </location>
</feature>
<dbReference type="InterPro" id="IPR007730">
    <property type="entry name" value="SPOR-like_dom"/>
</dbReference>
<dbReference type="Pfam" id="PF05036">
    <property type="entry name" value="SPOR"/>
    <property type="match status" value="1"/>
</dbReference>